<evidence type="ECO:0000313" key="2">
    <source>
        <dbReference type="EMBL" id="GIG48544.1"/>
    </source>
</evidence>
<keyword evidence="1" id="KW-1133">Transmembrane helix</keyword>
<protein>
    <submittedName>
        <fullName evidence="2">Uncharacterized protein</fullName>
    </submittedName>
</protein>
<accession>A0A919PR29</accession>
<dbReference type="Proteomes" id="UP000660611">
    <property type="component" value="Unassembled WGS sequence"/>
</dbReference>
<gene>
    <name evidence="2" type="ORF">Dsi01nite_065850</name>
</gene>
<sequence>MRLWRRFVTVYAGAVGALAWLGAALSDTYVEDPGHDQGRSILWLATILMFPAGLLINVWIVPVVIAANVSQEIFGSWAAAMTLGLGFGVVAAVNAVLLGLPVELFRRAWRTVRRGRQ</sequence>
<keyword evidence="1" id="KW-0812">Transmembrane</keyword>
<dbReference type="AlphaFoldDB" id="A0A919PR29"/>
<dbReference type="EMBL" id="BONQ01000106">
    <property type="protein sequence ID" value="GIG48544.1"/>
    <property type="molecule type" value="Genomic_DNA"/>
</dbReference>
<proteinExistence type="predicted"/>
<keyword evidence="1" id="KW-0472">Membrane</keyword>
<reference evidence="2" key="1">
    <citation type="submission" date="2021-01" db="EMBL/GenBank/DDBJ databases">
        <title>Whole genome shotgun sequence of Dactylosporangium siamense NBRC 106093.</title>
        <authorList>
            <person name="Komaki H."/>
            <person name="Tamura T."/>
        </authorList>
    </citation>
    <scope>NUCLEOTIDE SEQUENCE</scope>
    <source>
        <strain evidence="2">NBRC 106093</strain>
    </source>
</reference>
<feature type="transmembrane region" description="Helical" evidence="1">
    <location>
        <begin position="77"/>
        <end position="100"/>
    </location>
</feature>
<evidence type="ECO:0000313" key="3">
    <source>
        <dbReference type="Proteomes" id="UP000660611"/>
    </source>
</evidence>
<comment type="caution">
    <text evidence="2">The sequence shown here is derived from an EMBL/GenBank/DDBJ whole genome shotgun (WGS) entry which is preliminary data.</text>
</comment>
<feature type="transmembrane region" description="Helical" evidence="1">
    <location>
        <begin position="42"/>
        <end position="65"/>
    </location>
</feature>
<evidence type="ECO:0000256" key="1">
    <source>
        <dbReference type="SAM" id="Phobius"/>
    </source>
</evidence>
<dbReference type="RefSeq" id="WP_203850251.1">
    <property type="nucleotide sequence ID" value="NZ_BAAAVW010000003.1"/>
</dbReference>
<keyword evidence="3" id="KW-1185">Reference proteome</keyword>
<organism evidence="2 3">
    <name type="scientific">Dactylosporangium siamense</name>
    <dbReference type="NCBI Taxonomy" id="685454"/>
    <lineage>
        <taxon>Bacteria</taxon>
        <taxon>Bacillati</taxon>
        <taxon>Actinomycetota</taxon>
        <taxon>Actinomycetes</taxon>
        <taxon>Micromonosporales</taxon>
        <taxon>Micromonosporaceae</taxon>
        <taxon>Dactylosporangium</taxon>
    </lineage>
</organism>
<name>A0A919PR29_9ACTN</name>